<dbReference type="EMBL" id="JAUCGM010000001">
    <property type="protein sequence ID" value="MDM8561745.1"/>
    <property type="molecule type" value="Genomic_DNA"/>
</dbReference>
<protein>
    <submittedName>
        <fullName evidence="1">Uncharacterized protein</fullName>
    </submittedName>
</protein>
<evidence type="ECO:0000313" key="2">
    <source>
        <dbReference type="Proteomes" id="UP001171945"/>
    </source>
</evidence>
<comment type="caution">
    <text evidence="1">The sequence shown here is derived from an EMBL/GenBank/DDBJ whole genome shotgun (WGS) entry which is preliminary data.</text>
</comment>
<name>A0ABT7VQ03_9GAMM</name>
<organism evidence="1 2">
    <name type="scientific">Candidatus Marithioploca araucensis</name>
    <dbReference type="NCBI Taxonomy" id="70273"/>
    <lineage>
        <taxon>Bacteria</taxon>
        <taxon>Pseudomonadati</taxon>
        <taxon>Pseudomonadota</taxon>
        <taxon>Gammaproteobacteria</taxon>
        <taxon>Thiotrichales</taxon>
        <taxon>Thiotrichaceae</taxon>
        <taxon>Candidatus Marithioploca</taxon>
    </lineage>
</organism>
<dbReference type="Proteomes" id="UP001171945">
    <property type="component" value="Unassembled WGS sequence"/>
</dbReference>
<evidence type="ECO:0000313" key="1">
    <source>
        <dbReference type="EMBL" id="MDM8561745.1"/>
    </source>
</evidence>
<reference evidence="1" key="1">
    <citation type="submission" date="2023-06" db="EMBL/GenBank/DDBJ databases">
        <title>Uncultivated large filamentous bacteria from sulfidic sediments reveal new species and different genomic features in energy metabolism and defense.</title>
        <authorList>
            <person name="Fonseca A."/>
        </authorList>
    </citation>
    <scope>NUCLEOTIDE SEQUENCE</scope>
    <source>
        <strain evidence="1">HSG4</strain>
    </source>
</reference>
<keyword evidence="2" id="KW-1185">Reference proteome</keyword>
<gene>
    <name evidence="1" type="ORF">QUF54_00145</name>
</gene>
<proteinExistence type="predicted"/>
<accession>A0ABT7VQ03</accession>
<sequence length="189" mass="22211">MSEVAILHEGNARKTNDNAILKLLMNELGLDIGKVKFFGMRSKSCFFELENKNYKELKIYIDSEKVNRILFVVDADYEPNDKKYGGYKNTENALKKLIEELGFTEYSDIYIVCEPETKEGYLESFILSTIPDTHKNCIQDFLDCSEFKSKDNHKSILNQIYKIAYPKKPYDFSHKNFDELKRKLRNLFE</sequence>